<protein>
    <submittedName>
        <fullName evidence="1">Predicted protein</fullName>
    </submittedName>
</protein>
<name>D6AKL3_STRFL</name>
<organism evidence="1 2">
    <name type="scientific">Streptomyces filamentosus NRRL 15998</name>
    <dbReference type="NCBI Taxonomy" id="457431"/>
    <lineage>
        <taxon>Bacteria</taxon>
        <taxon>Bacillati</taxon>
        <taxon>Actinomycetota</taxon>
        <taxon>Actinomycetes</taxon>
        <taxon>Kitasatosporales</taxon>
        <taxon>Streptomycetaceae</taxon>
        <taxon>Streptomyces</taxon>
    </lineage>
</organism>
<reference evidence="2" key="1">
    <citation type="submission" date="2008-10" db="EMBL/GenBank/DDBJ databases">
        <authorList>
            <person name="Molnar K."/>
        </authorList>
    </citation>
    <scope>NUCLEOTIDE SEQUENCE [LARGE SCALE GENOMIC DNA]</scope>
    <source>
        <strain evidence="2">NRRL 15998</strain>
    </source>
</reference>
<evidence type="ECO:0000313" key="1">
    <source>
        <dbReference type="EMBL" id="EFE75265.2"/>
    </source>
</evidence>
<dbReference type="AlphaFoldDB" id="D6AKL3"/>
<sequence length="63" mass="6451">MTPPSVPSSRQPLSDQDLAVTAPFLCGIRAAVFGNGVDKASRATEVAAEATLLTTTDPGAIHE</sequence>
<evidence type="ECO:0000313" key="2">
    <source>
        <dbReference type="Proteomes" id="UP000003986"/>
    </source>
</evidence>
<dbReference type="EMBL" id="DS999644">
    <property type="protein sequence ID" value="EFE75265.2"/>
    <property type="molecule type" value="Genomic_DNA"/>
</dbReference>
<gene>
    <name evidence="1" type="ORF">SSGG_02632</name>
</gene>
<proteinExistence type="predicted"/>
<accession>D6AKL3</accession>
<dbReference type="Proteomes" id="UP000003986">
    <property type="component" value="Unassembled WGS sequence"/>
</dbReference>
<reference evidence="2" key="2">
    <citation type="submission" date="2008-12" db="EMBL/GenBank/DDBJ databases">
        <title>Annotation of Streptomyces roseosporus strain NRRL 15998.</title>
        <authorList>
            <consortium name="The Broad Institute Genome Sequencing Platform"/>
            <consortium name="Broad Institute Microbial Sequencing Center"/>
            <person name="Fischbach M."/>
            <person name="Ward D."/>
            <person name="Young S."/>
            <person name="Kodira C.D."/>
            <person name="Zeng Q."/>
            <person name="Koehrsen M."/>
            <person name="Godfrey P."/>
            <person name="Alvarado L."/>
            <person name="Berlin A.M."/>
            <person name="Borenstein D."/>
            <person name="Chen Z."/>
            <person name="Engels R."/>
            <person name="Freedman E."/>
            <person name="Gellesch M."/>
            <person name="Goldberg J."/>
            <person name="Griggs A."/>
            <person name="Gujja S."/>
            <person name="Heiman D.I."/>
            <person name="Hepburn T.A."/>
            <person name="Howarth C."/>
            <person name="Jen D."/>
            <person name="Larson L."/>
            <person name="Lewis B."/>
            <person name="Mehta T."/>
            <person name="Park D."/>
            <person name="Pearson M."/>
            <person name="Roberts A."/>
            <person name="Saif S."/>
            <person name="Shea T.D."/>
            <person name="Shenoy N."/>
            <person name="Sisk P."/>
            <person name="Stolte C."/>
            <person name="Sykes S.N."/>
            <person name="Walk T."/>
            <person name="White J."/>
            <person name="Yandava C."/>
            <person name="Straight P."/>
            <person name="Clardy J."/>
            <person name="Hung D."/>
            <person name="Kolter R."/>
            <person name="Mekalanos J."/>
            <person name="Walker S."/>
            <person name="Walsh C.T."/>
            <person name="Wieland B.L.C."/>
            <person name="Ilzarbe M."/>
            <person name="Galagan J."/>
            <person name="Nusbaum C."/>
            <person name="Birren B."/>
        </authorList>
    </citation>
    <scope>NUCLEOTIDE SEQUENCE [LARGE SCALE GENOMIC DNA]</scope>
    <source>
        <strain evidence="2">NRRL 15998</strain>
    </source>
</reference>